<evidence type="ECO:0000313" key="10">
    <source>
        <dbReference type="RefSeq" id="XP_022109568.1"/>
    </source>
</evidence>
<comment type="catalytic activity">
    <reaction evidence="1 7">
        <text>[phosphatase 2A protein]-C-terminal L-leucine + S-adenosyl-L-methionine = [phosphatase 2A protein]-C-terminal L-leucine methyl ester + S-adenosyl-L-homocysteine</text>
        <dbReference type="Rhea" id="RHEA:48544"/>
        <dbReference type="Rhea" id="RHEA-COMP:12134"/>
        <dbReference type="Rhea" id="RHEA-COMP:12135"/>
        <dbReference type="ChEBI" id="CHEBI:57856"/>
        <dbReference type="ChEBI" id="CHEBI:59789"/>
        <dbReference type="ChEBI" id="CHEBI:90516"/>
        <dbReference type="ChEBI" id="CHEBI:90517"/>
        <dbReference type="EC" id="2.1.1.233"/>
    </reaction>
</comment>
<keyword evidence="6 7" id="KW-0949">S-adenosyl-L-methionine</keyword>
<evidence type="ECO:0000313" key="9">
    <source>
        <dbReference type="Proteomes" id="UP000694845"/>
    </source>
</evidence>
<dbReference type="InterPro" id="IPR016651">
    <property type="entry name" value="LCMT1"/>
</dbReference>
<gene>
    <name evidence="10" type="primary">LOC110989479</name>
</gene>
<reference evidence="10" key="1">
    <citation type="submission" date="2025-08" db="UniProtKB">
        <authorList>
            <consortium name="RefSeq"/>
        </authorList>
    </citation>
    <scope>IDENTIFICATION</scope>
</reference>
<feature type="binding site" evidence="8">
    <location>
        <position position="205"/>
    </location>
    <ligand>
        <name>S-adenosyl-L-methionine</name>
        <dbReference type="ChEBI" id="CHEBI:59789"/>
    </ligand>
</feature>
<evidence type="ECO:0000256" key="5">
    <source>
        <dbReference type="ARBA" id="ARBA00022679"/>
    </source>
</evidence>
<dbReference type="PIRSF" id="PIRSF016305">
    <property type="entry name" value="LCM_mtfrase"/>
    <property type="match status" value="1"/>
</dbReference>
<organism evidence="9 10">
    <name type="scientific">Acanthaster planci</name>
    <name type="common">Crown-of-thorns starfish</name>
    <dbReference type="NCBI Taxonomy" id="133434"/>
    <lineage>
        <taxon>Eukaryota</taxon>
        <taxon>Metazoa</taxon>
        <taxon>Echinodermata</taxon>
        <taxon>Eleutherozoa</taxon>
        <taxon>Asterozoa</taxon>
        <taxon>Asteroidea</taxon>
        <taxon>Valvatacea</taxon>
        <taxon>Valvatida</taxon>
        <taxon>Acanthasteridae</taxon>
        <taxon>Acanthaster</taxon>
    </lineage>
</organism>
<dbReference type="InterPro" id="IPR007213">
    <property type="entry name" value="Ppm1/Ppm2/Tcmp"/>
</dbReference>
<dbReference type="RefSeq" id="XP_022109568.1">
    <property type="nucleotide sequence ID" value="XM_022253876.1"/>
</dbReference>
<dbReference type="Gene3D" id="3.40.50.150">
    <property type="entry name" value="Vaccinia Virus protein VP39"/>
    <property type="match status" value="1"/>
</dbReference>
<dbReference type="GO" id="GO:0032259">
    <property type="term" value="P:methylation"/>
    <property type="evidence" value="ECO:0007669"/>
    <property type="project" value="UniProtKB-KW"/>
</dbReference>
<evidence type="ECO:0000256" key="1">
    <source>
        <dbReference type="ARBA" id="ARBA00000724"/>
    </source>
</evidence>
<dbReference type="KEGG" id="aplc:110989479"/>
<evidence type="ECO:0000256" key="6">
    <source>
        <dbReference type="ARBA" id="ARBA00022691"/>
    </source>
</evidence>
<dbReference type="PANTHER" id="PTHR13600">
    <property type="entry name" value="LEUCINE CARBOXYL METHYLTRANSFERASE"/>
    <property type="match status" value="1"/>
</dbReference>
<dbReference type="PANTHER" id="PTHR13600:SF33">
    <property type="entry name" value="LEUCINE CARBOXYL METHYLTRANSFERASE 1"/>
    <property type="match status" value="1"/>
</dbReference>
<evidence type="ECO:0000256" key="4">
    <source>
        <dbReference type="ARBA" id="ARBA00022603"/>
    </source>
</evidence>
<evidence type="ECO:0000256" key="8">
    <source>
        <dbReference type="PIRSR" id="PIRSR016305-1"/>
    </source>
</evidence>
<evidence type="ECO:0000256" key="7">
    <source>
        <dbReference type="PIRNR" id="PIRNR016305"/>
    </source>
</evidence>
<dbReference type="EC" id="2.1.1.233" evidence="7"/>
<dbReference type="GO" id="GO:0005829">
    <property type="term" value="C:cytosol"/>
    <property type="evidence" value="ECO:0007669"/>
    <property type="project" value="TreeGrafter"/>
</dbReference>
<dbReference type="Pfam" id="PF04072">
    <property type="entry name" value="LCM"/>
    <property type="match status" value="1"/>
</dbReference>
<feature type="binding site" evidence="8">
    <location>
        <begin position="178"/>
        <end position="179"/>
    </location>
    <ligand>
        <name>S-adenosyl-L-methionine</name>
        <dbReference type="ChEBI" id="CHEBI:59789"/>
    </ligand>
</feature>
<accession>A0A8B7ZVJ2</accession>
<proteinExistence type="inferred from homology"/>
<dbReference type="InterPro" id="IPR029063">
    <property type="entry name" value="SAM-dependent_MTases_sf"/>
</dbReference>
<comment type="function">
    <text evidence="2 7">Methylates the carboxyl group of the C-terminal leucine residue of protein phosphatase 2A catalytic subunits to form alpha-leucine ester residues.</text>
</comment>
<dbReference type="OrthoDB" id="203237at2759"/>
<sequence length="343" mass="39358">MVDDAIHATNDDAAMCKRKGPSLVHIPVYQQGCENSAFLYTLSVQKFAVQQGYWKDPYIQFLVKAGERKAPEINRGYFARAEGLRSVMRQFLKLTHCACQIINLGAGFDTNFWLLKDEGLEADLFVELDMRAVTSRKCHMVRTRAKLLEPVQASHGTTPVVIEDAELHSRHYHIMWADLRDLRQVEEKLSQVGVDKNKPTLFLSECVLVYMPVDKSNSLVKWVASNFGTTFFLNYEPVNMGDRFGQVMVANLRKRTCDLAGVEACMSLETQKERFLSNGWEGATAMDMMTVYHNLPGEELQRIERLEFMDEREPLQQLMDHYCIAWAWRDVNKIGLESVGFNR</sequence>
<comment type="similarity">
    <text evidence="3 7">Belongs to the methyltransferase superfamily. LCMT family.</text>
</comment>
<evidence type="ECO:0000256" key="2">
    <source>
        <dbReference type="ARBA" id="ARBA00003455"/>
    </source>
</evidence>
<dbReference type="GO" id="GO:0018423">
    <property type="term" value="F:protein C-terminal leucine carboxyl O-methyltransferase activity"/>
    <property type="evidence" value="ECO:0007669"/>
    <property type="project" value="UniProtKB-EC"/>
</dbReference>
<feature type="binding site" evidence="8">
    <location>
        <position position="105"/>
    </location>
    <ligand>
        <name>S-adenosyl-L-methionine</name>
        <dbReference type="ChEBI" id="CHEBI:59789"/>
    </ligand>
</feature>
<evidence type="ECO:0000256" key="3">
    <source>
        <dbReference type="ARBA" id="ARBA00010703"/>
    </source>
</evidence>
<keyword evidence="4 7" id="KW-0489">Methyltransferase</keyword>
<dbReference type="GeneID" id="110989479"/>
<keyword evidence="9" id="KW-1185">Reference proteome</keyword>
<name>A0A8B7ZVJ2_ACAPL</name>
<dbReference type="SUPFAM" id="SSF53335">
    <property type="entry name" value="S-adenosyl-L-methionine-dependent methyltransferases"/>
    <property type="match status" value="1"/>
</dbReference>
<keyword evidence="5 7" id="KW-0808">Transferase</keyword>
<dbReference type="AlphaFoldDB" id="A0A8B7ZVJ2"/>
<dbReference type="GO" id="GO:0009966">
    <property type="term" value="P:regulation of signal transduction"/>
    <property type="evidence" value="ECO:0007669"/>
    <property type="project" value="UniProtKB-ARBA"/>
</dbReference>
<dbReference type="FunFam" id="3.40.50.150:FF:000092">
    <property type="entry name" value="Leucine carboxyl methyltransferase 1"/>
    <property type="match status" value="1"/>
</dbReference>
<dbReference type="Proteomes" id="UP000694845">
    <property type="component" value="Unplaced"/>
</dbReference>
<feature type="binding site" evidence="8">
    <location>
        <position position="80"/>
    </location>
    <ligand>
        <name>S-adenosyl-L-methionine</name>
        <dbReference type="ChEBI" id="CHEBI:59789"/>
    </ligand>
</feature>
<dbReference type="CTD" id="51451"/>
<protein>
    <recommendedName>
        <fullName evidence="7">Leucine carboxyl methyltransferase 1</fullName>
        <ecNumber evidence="7">2.1.1.233</ecNumber>
    </recommendedName>
</protein>